<keyword evidence="3 5" id="KW-0687">Ribonucleoprotein</keyword>
<dbReference type="EMBL" id="NFJD01000005">
    <property type="protein sequence ID" value="OUO56032.1"/>
    <property type="molecule type" value="Genomic_DNA"/>
</dbReference>
<keyword evidence="2 5" id="KW-0689">Ribosomal protein</keyword>
<evidence type="ECO:0000313" key="7">
    <source>
        <dbReference type="EMBL" id="OUO56032.1"/>
    </source>
</evidence>
<evidence type="ECO:0000256" key="6">
    <source>
        <dbReference type="SAM" id="MobiDB-lite"/>
    </source>
</evidence>
<dbReference type="InterPro" id="IPR018261">
    <property type="entry name" value="Ribosomal_bL27_CS"/>
</dbReference>
<evidence type="ECO:0000313" key="8">
    <source>
        <dbReference type="Proteomes" id="UP000196368"/>
    </source>
</evidence>
<dbReference type="GO" id="GO:0006412">
    <property type="term" value="P:translation"/>
    <property type="evidence" value="ECO:0007669"/>
    <property type="project" value="UniProtKB-UniRule"/>
</dbReference>
<feature type="region of interest" description="Disordered" evidence="6">
    <location>
        <begin position="1"/>
        <end position="23"/>
    </location>
</feature>
<dbReference type="PANTHER" id="PTHR15893">
    <property type="entry name" value="RIBOSOMAL PROTEIN L27"/>
    <property type="match status" value="1"/>
</dbReference>
<gene>
    <name evidence="5" type="primary">rpmA</name>
    <name evidence="7" type="ORF">B5F75_07060</name>
</gene>
<comment type="similarity">
    <text evidence="1 5">Belongs to the bacterial ribosomal protein bL27 family.</text>
</comment>
<dbReference type="OrthoDB" id="9803474at2"/>
<feature type="compositionally biased region" description="Basic residues" evidence="6">
    <location>
        <begin position="107"/>
        <end position="120"/>
    </location>
</feature>
<evidence type="ECO:0000256" key="1">
    <source>
        <dbReference type="ARBA" id="ARBA00010797"/>
    </source>
</evidence>
<dbReference type="InterPro" id="IPR001684">
    <property type="entry name" value="Ribosomal_bL27"/>
</dbReference>
<dbReference type="HAMAP" id="MF_00539">
    <property type="entry name" value="Ribosomal_bL27"/>
    <property type="match status" value="1"/>
</dbReference>
<keyword evidence="8" id="KW-1185">Reference proteome</keyword>
<organism evidence="7 8">
    <name type="scientific">Candidatus Avelusimicrobium gallicola</name>
    <dbReference type="NCBI Taxonomy" id="2562704"/>
    <lineage>
        <taxon>Bacteria</taxon>
        <taxon>Pseudomonadati</taxon>
        <taxon>Elusimicrobiota</taxon>
        <taxon>Elusimicrobia</taxon>
        <taxon>Elusimicrobiales</taxon>
        <taxon>Elusimicrobiaceae</taxon>
        <taxon>Candidatus Avelusimicrobium</taxon>
    </lineage>
</organism>
<evidence type="ECO:0000256" key="3">
    <source>
        <dbReference type="ARBA" id="ARBA00023274"/>
    </source>
</evidence>
<dbReference type="SUPFAM" id="SSF110324">
    <property type="entry name" value="Ribosomal L27 protein-like"/>
    <property type="match status" value="1"/>
</dbReference>
<reference evidence="8" key="1">
    <citation type="submission" date="2017-04" db="EMBL/GenBank/DDBJ databases">
        <title>Function of individual gut microbiota members based on whole genome sequencing of pure cultures obtained from chicken caecum.</title>
        <authorList>
            <person name="Medvecky M."/>
            <person name="Cejkova D."/>
            <person name="Polansky O."/>
            <person name="Karasova D."/>
            <person name="Kubasova T."/>
            <person name="Cizek A."/>
            <person name="Rychlik I."/>
        </authorList>
    </citation>
    <scope>NUCLEOTIDE SEQUENCE [LARGE SCALE GENOMIC DNA]</scope>
    <source>
        <strain evidence="8">An273</strain>
    </source>
</reference>
<sequence length="127" mass="13577">MAHTKAQGSSSNGRDSHGQRLGIKRYGSQFVNAGEIIVRQRGTKFLPGTNVSRSSDDSLFARVAGIVTFEWVKRGKKQISVYPKVAETKEEAKAPAKKAAAKTAKPAAKKPAAKKAPAKAKKAEADK</sequence>
<feature type="compositionally biased region" description="Polar residues" evidence="6">
    <location>
        <begin position="1"/>
        <end position="13"/>
    </location>
</feature>
<feature type="region of interest" description="Disordered" evidence="6">
    <location>
        <begin position="88"/>
        <end position="127"/>
    </location>
</feature>
<protein>
    <recommendedName>
        <fullName evidence="4 5">Large ribosomal subunit protein bL27</fullName>
    </recommendedName>
</protein>
<evidence type="ECO:0000256" key="2">
    <source>
        <dbReference type="ARBA" id="ARBA00022980"/>
    </source>
</evidence>
<dbReference type="GO" id="GO:0022625">
    <property type="term" value="C:cytosolic large ribosomal subunit"/>
    <property type="evidence" value="ECO:0007669"/>
    <property type="project" value="TreeGrafter"/>
</dbReference>
<dbReference type="AlphaFoldDB" id="A0A1Y4DBS9"/>
<dbReference type="PANTHER" id="PTHR15893:SF0">
    <property type="entry name" value="LARGE RIBOSOMAL SUBUNIT PROTEIN BL27M"/>
    <property type="match status" value="1"/>
</dbReference>
<dbReference type="FunFam" id="2.40.50.100:FF:000020">
    <property type="entry name" value="50S ribosomal protein L27"/>
    <property type="match status" value="1"/>
</dbReference>
<dbReference type="Proteomes" id="UP000196368">
    <property type="component" value="Unassembled WGS sequence"/>
</dbReference>
<dbReference type="Gene3D" id="2.40.50.100">
    <property type="match status" value="1"/>
</dbReference>
<dbReference type="GO" id="GO:0003735">
    <property type="term" value="F:structural constituent of ribosome"/>
    <property type="evidence" value="ECO:0007669"/>
    <property type="project" value="InterPro"/>
</dbReference>
<accession>A0A1Y4DBS9</accession>
<name>A0A1Y4DBS9_9BACT</name>
<dbReference type="PRINTS" id="PR00063">
    <property type="entry name" value="RIBOSOMALL27"/>
</dbReference>
<dbReference type="Pfam" id="PF01016">
    <property type="entry name" value="Ribosomal_L27"/>
    <property type="match status" value="1"/>
</dbReference>
<proteinExistence type="inferred from homology"/>
<dbReference type="PROSITE" id="PS00831">
    <property type="entry name" value="RIBOSOMAL_L27"/>
    <property type="match status" value="1"/>
</dbReference>
<evidence type="ECO:0000256" key="4">
    <source>
        <dbReference type="ARBA" id="ARBA00035175"/>
    </source>
</evidence>
<dbReference type="NCBIfam" id="TIGR00062">
    <property type="entry name" value="L27"/>
    <property type="match status" value="1"/>
</dbReference>
<evidence type="ECO:0000256" key="5">
    <source>
        <dbReference type="HAMAP-Rule" id="MF_00539"/>
    </source>
</evidence>
<comment type="caution">
    <text evidence="7">The sequence shown here is derived from an EMBL/GenBank/DDBJ whole genome shotgun (WGS) entry which is preliminary data.</text>
</comment>